<evidence type="ECO:0000259" key="5">
    <source>
        <dbReference type="Pfam" id="PF25485"/>
    </source>
</evidence>
<dbReference type="PANTHER" id="PTHR47246:SF1">
    <property type="entry name" value="MUCIN-19"/>
    <property type="match status" value="1"/>
</dbReference>
<feature type="compositionally biased region" description="Low complexity" evidence="3">
    <location>
        <begin position="106"/>
        <end position="193"/>
    </location>
</feature>
<evidence type="ECO:0000256" key="2">
    <source>
        <dbReference type="ARBA" id="ARBA00022525"/>
    </source>
</evidence>
<feature type="compositionally biased region" description="Low complexity" evidence="3">
    <location>
        <begin position="767"/>
        <end position="787"/>
    </location>
</feature>
<dbReference type="GO" id="GO:0005576">
    <property type="term" value="C:extracellular region"/>
    <property type="evidence" value="ECO:0007669"/>
    <property type="project" value="UniProtKB-SubCell"/>
</dbReference>
<proteinExistence type="predicted"/>
<dbReference type="InterPro" id="IPR057230">
    <property type="entry name" value="DUF7908"/>
</dbReference>
<keyword evidence="4" id="KW-0732">Signal</keyword>
<reference evidence="6 7" key="1">
    <citation type="submission" date="2015-01" db="EMBL/GenBank/DDBJ databases">
        <title>The Genome Sequence of Capronia semiimmersa CBS27337.</title>
        <authorList>
            <consortium name="The Broad Institute Genomics Platform"/>
            <person name="Cuomo C."/>
            <person name="de Hoog S."/>
            <person name="Gorbushina A."/>
            <person name="Stielow B."/>
            <person name="Teixiera M."/>
            <person name="Abouelleil A."/>
            <person name="Chapman S.B."/>
            <person name="Priest M."/>
            <person name="Young S.K."/>
            <person name="Wortman J."/>
            <person name="Nusbaum C."/>
            <person name="Birren B."/>
        </authorList>
    </citation>
    <scope>NUCLEOTIDE SEQUENCE [LARGE SCALE GENOMIC DNA]</scope>
    <source>
        <strain evidence="6 7">CBS 27337</strain>
    </source>
</reference>
<feature type="region of interest" description="Disordered" evidence="3">
    <location>
        <begin position="767"/>
        <end position="794"/>
    </location>
</feature>
<evidence type="ECO:0000256" key="3">
    <source>
        <dbReference type="SAM" id="MobiDB-lite"/>
    </source>
</evidence>
<keyword evidence="2" id="KW-0964">Secreted</keyword>
<gene>
    <name evidence="6" type="ORF">PV04_06416</name>
</gene>
<feature type="region of interest" description="Disordered" evidence="3">
    <location>
        <begin position="462"/>
        <end position="549"/>
    </location>
</feature>
<evidence type="ECO:0000256" key="4">
    <source>
        <dbReference type="SAM" id="SignalP"/>
    </source>
</evidence>
<dbReference type="Pfam" id="PF25485">
    <property type="entry name" value="DUF7908"/>
    <property type="match status" value="2"/>
</dbReference>
<feature type="compositionally biased region" description="Low complexity" evidence="3">
    <location>
        <begin position="471"/>
        <end position="547"/>
    </location>
</feature>
<feature type="chain" id="PRO_5002258291" description="DUF7908 domain-containing protein" evidence="4">
    <location>
        <begin position="19"/>
        <end position="1834"/>
    </location>
</feature>
<feature type="region of interest" description="Disordered" evidence="3">
    <location>
        <begin position="1429"/>
        <end position="1464"/>
    </location>
</feature>
<feature type="domain" description="DUF7908" evidence="5">
    <location>
        <begin position="215"/>
        <end position="321"/>
    </location>
</feature>
<dbReference type="Proteomes" id="UP000054266">
    <property type="component" value="Unassembled WGS sequence"/>
</dbReference>
<feature type="region of interest" description="Disordered" evidence="3">
    <location>
        <begin position="399"/>
        <end position="428"/>
    </location>
</feature>
<dbReference type="HOGENOM" id="CLU_002630_0_0_1"/>
<organism evidence="6 7">
    <name type="scientific">Phialophora macrospora</name>
    <dbReference type="NCBI Taxonomy" id="1851006"/>
    <lineage>
        <taxon>Eukaryota</taxon>
        <taxon>Fungi</taxon>
        <taxon>Dikarya</taxon>
        <taxon>Ascomycota</taxon>
        <taxon>Pezizomycotina</taxon>
        <taxon>Eurotiomycetes</taxon>
        <taxon>Chaetothyriomycetidae</taxon>
        <taxon>Chaetothyriales</taxon>
        <taxon>Herpotrichiellaceae</taxon>
        <taxon>Phialophora</taxon>
    </lineage>
</organism>
<dbReference type="EMBL" id="KN846959">
    <property type="protein sequence ID" value="KIW67144.1"/>
    <property type="molecule type" value="Genomic_DNA"/>
</dbReference>
<feature type="compositionally biased region" description="Low complexity" evidence="3">
    <location>
        <begin position="1432"/>
        <end position="1457"/>
    </location>
</feature>
<dbReference type="STRING" id="5601.A0A0D2G553"/>
<feature type="region of interest" description="Disordered" evidence="3">
    <location>
        <begin position="685"/>
        <end position="705"/>
    </location>
</feature>
<evidence type="ECO:0000256" key="1">
    <source>
        <dbReference type="ARBA" id="ARBA00004613"/>
    </source>
</evidence>
<name>A0A0D2G553_9EURO</name>
<accession>A0A0D2G553</accession>
<keyword evidence="7" id="KW-1185">Reference proteome</keyword>
<evidence type="ECO:0000313" key="6">
    <source>
        <dbReference type="EMBL" id="KIW67144.1"/>
    </source>
</evidence>
<feature type="domain" description="DUF7908" evidence="5">
    <location>
        <begin position="548"/>
        <end position="674"/>
    </location>
</feature>
<sequence>MGLLHFTVALALAASTRSFGVPSHDDTTTTETLTRFVFTCPCDTSTSVSVGTTYPTSPAETSGGHAWNDWDGSLSHSSSGALTKTSSSHSYSTTWSSLSTHLTAWSPSTSWDTTTGSSSESISTSATWTSPSANLPETTTSTYWSESTTSASSITSESSPAPTLITSSPATTTTSESTSTSSTTSSPATTTSARIGSQIQPGVPFLCTANIANIGRAKLLRRDTKYLTIGDGAGILVSGCNQAVQLTLSSEGALQRYSDGLVLGTPQSSGLQLFEFVNGFSGASLTGGWSVGDDGSLYHSNVSFCMRSGGVVYVAFGTGVCDGIPFSLIATTDGCPGSTSSTGISTATTSPSPIVESSTTISTTIATTSSPIVEPTTTTTTLTTSGITTTAQATTSLATSDITTTTEPTTSALTTTTTSSASATTTSSECAMETITTTLKKRDVLEVRTLTVPAADCSIASSATTPADQESVSSTTTVDEAASSTTTSAAEVPTTTPSTTSAATSSTDTSSTTLADDTTPTSTTSITTTVTTQGSSTTSTADTSAPTFGQPFSIQVRTVDPVKHKRDISVVGWINGTFTTVDSAADAVSFELTPDGVLMIFGTGLVVGFNPGTSPLMIYSSPSSLPTTILWSFNNSALVLPGAGFCLSADKVMSVKDANATDSDCTPVTAVPNTDPDSYNTAVASTITPSPQTTTSTTLSSTSVTVDATTTTDSSSLTTTTSTTLGSSSVTFDVTSTTGVSSLTTAAITSATSSLTTTVYVSLSSTSLDSTTSDSSTTTSTTTTTATKTEETTGPNCSILPLDDQTAPGGTQYTQFFYSCHAAIPAALGSSYSIATSGDGGYSRDPTAFLSQCVANAEQLGASVWTYYQSSSDFEWHCGFWNGLAADDSIFVDDSTVFTMNAMMVVGADDGSSTTTTSSTSTTAASTTTTTVGVMATIPADAPVCTPDSSYFDYVHCPDVYIYESVQPCQCFNRVQGGQNMCAYTFYYDRPCMWDSDCAGYGEWSYCLTASFTGTGPQGYCSDNDSSQTCLTGGYLANTTTSALPTFSTPTATSSTMTTTSSSALATETCTNLCGTKTVSSGSQVWSQVEAGCSEYNFDWVWTVATPFPAGVSDCDAIQYCADYVVQQGMTAFRTFWVPAEDQWHCDAGLENDETGDYEYSPPQANFYMYNLVSASTTSATATTTTTTTTTTTSSANCVATSASVGDILTTTNGNSWVNFFSSGCGLSLDWQTLNFNNLYVYLRTDYTYEEALQECASIADSDGSPVFEFETDTRNNNRWVCWTLNDITNDPAQFQPYGGIADAYGWYLPSRMLSATTTTSTTTPTPTPTCENGSIVLDTSLNEWETLCGQGSYYGWTSFAAYPDVATLSDCIAKCNEDASCNAVSIEFRDAPNNNLCGFISTSIDFQPYEFETDTAIKISGANARSPINVSGSSPTTTTTSGSTSSTTTALATSTTTPPPACTPSAIGDVTALYDTSQTFRNIYTGCGTSMEGGTTGGLGYFPNQFAVLWDASQNYQGYSFDMAVSRCAQFAVDNAATAVEFYVDVDDNWLCVGVNNVTVDGSSFYPDSNVVNVWGFVWENSCQNTPLDDVTATDGTIFAEFYTGCSASFQGNTPGGLVNLNRVVSVAWQAPDYSGYTFDAAVQRCADYTIGQGGNLFEFYIGTDDWWYCIAVNDLPATTASFYPDATIGKVWGFAVTESSNMCQPSQLAGSVQLANGTRYNEFYDACHVSLEGDTAGGVGSMTTVFGFNNLPGDDGNYGGWTLQTALELCIRDAAAAGATVIEYYETTDDEPTRYCFGVTDVPAHADSFYGDGTVGRLWAFSLDESTVSPSG</sequence>
<comment type="subcellular location">
    <subcellularLocation>
        <location evidence="1">Secreted</location>
    </subcellularLocation>
</comment>
<feature type="signal peptide" evidence="4">
    <location>
        <begin position="1"/>
        <end position="18"/>
    </location>
</feature>
<feature type="region of interest" description="Disordered" evidence="3">
    <location>
        <begin position="106"/>
        <end position="195"/>
    </location>
</feature>
<evidence type="ECO:0000313" key="7">
    <source>
        <dbReference type="Proteomes" id="UP000054266"/>
    </source>
</evidence>
<protein>
    <recommendedName>
        <fullName evidence="5">DUF7908 domain-containing protein</fullName>
    </recommendedName>
</protein>
<dbReference type="PANTHER" id="PTHR47246">
    <property type="entry name" value="MUCIN-19"/>
    <property type="match status" value="1"/>
</dbReference>